<sequence>MDEAMFRITCGVDDSDVLMDISNDNDVLSMFSRNANKITFDVFVELVEVWDISGIPCRHAALGISYRREDVESYCDSRFSLSAYMKAYKYSIHPVPDHTFWPLGVDVSHPTLLPPVVKRMPGRPKKNRRKEPSEAPTTVKRSSMVKCKACNELGHNRRTCPSIQVNNSRKDSDLDVPLSQLARKRRKSKDQTDAQVGRKRKVATVAQPPTQVSSSQPLFKTQQVPPMHATGSSSQPQPPSHLGAPYLPPSFWRGIGVFPQREIRSKNKNDDKELNSETCTQQ</sequence>
<evidence type="ECO:0000256" key="1">
    <source>
        <dbReference type="SAM" id="MobiDB-lite"/>
    </source>
</evidence>
<proteinExistence type="predicted"/>
<evidence type="ECO:0000313" key="2">
    <source>
        <dbReference type="EMBL" id="KAK4413446.1"/>
    </source>
</evidence>
<dbReference type="AlphaFoldDB" id="A0AAE1XL82"/>
<keyword evidence="3" id="KW-1185">Reference proteome</keyword>
<dbReference type="SUPFAM" id="SSF57756">
    <property type="entry name" value="Retrovirus zinc finger-like domains"/>
    <property type="match status" value="1"/>
</dbReference>
<evidence type="ECO:0000313" key="3">
    <source>
        <dbReference type="Proteomes" id="UP001293254"/>
    </source>
</evidence>
<feature type="compositionally biased region" description="Basic residues" evidence="1">
    <location>
        <begin position="120"/>
        <end position="129"/>
    </location>
</feature>
<dbReference type="GO" id="GO:0003676">
    <property type="term" value="F:nucleic acid binding"/>
    <property type="evidence" value="ECO:0007669"/>
    <property type="project" value="InterPro"/>
</dbReference>
<organism evidence="2 3">
    <name type="scientific">Sesamum alatum</name>
    <dbReference type="NCBI Taxonomy" id="300844"/>
    <lineage>
        <taxon>Eukaryota</taxon>
        <taxon>Viridiplantae</taxon>
        <taxon>Streptophyta</taxon>
        <taxon>Embryophyta</taxon>
        <taxon>Tracheophyta</taxon>
        <taxon>Spermatophyta</taxon>
        <taxon>Magnoliopsida</taxon>
        <taxon>eudicotyledons</taxon>
        <taxon>Gunneridae</taxon>
        <taxon>Pentapetalae</taxon>
        <taxon>asterids</taxon>
        <taxon>lamiids</taxon>
        <taxon>Lamiales</taxon>
        <taxon>Pedaliaceae</taxon>
        <taxon>Sesamum</taxon>
    </lineage>
</organism>
<accession>A0AAE1XL82</accession>
<protein>
    <recommendedName>
        <fullName evidence="4">CCHC-type domain-containing protein</fullName>
    </recommendedName>
</protein>
<feature type="region of interest" description="Disordered" evidence="1">
    <location>
        <begin position="115"/>
        <end position="142"/>
    </location>
</feature>
<reference evidence="2" key="1">
    <citation type="submission" date="2020-06" db="EMBL/GenBank/DDBJ databases">
        <authorList>
            <person name="Li T."/>
            <person name="Hu X."/>
            <person name="Zhang T."/>
            <person name="Song X."/>
            <person name="Zhang H."/>
            <person name="Dai N."/>
            <person name="Sheng W."/>
            <person name="Hou X."/>
            <person name="Wei L."/>
        </authorList>
    </citation>
    <scope>NUCLEOTIDE SEQUENCE</scope>
    <source>
        <strain evidence="2">3651</strain>
        <tissue evidence="2">Leaf</tissue>
    </source>
</reference>
<dbReference type="EMBL" id="JACGWO010000012">
    <property type="protein sequence ID" value="KAK4413446.1"/>
    <property type="molecule type" value="Genomic_DNA"/>
</dbReference>
<dbReference type="Proteomes" id="UP001293254">
    <property type="component" value="Unassembled WGS sequence"/>
</dbReference>
<dbReference type="GO" id="GO:0008270">
    <property type="term" value="F:zinc ion binding"/>
    <property type="evidence" value="ECO:0007669"/>
    <property type="project" value="InterPro"/>
</dbReference>
<feature type="compositionally biased region" description="Basic and acidic residues" evidence="1">
    <location>
        <begin position="261"/>
        <end position="275"/>
    </location>
</feature>
<reference evidence="2" key="2">
    <citation type="journal article" date="2024" name="Plant">
        <title>Genomic evolution and insights into agronomic trait innovations of Sesamum species.</title>
        <authorList>
            <person name="Miao H."/>
            <person name="Wang L."/>
            <person name="Qu L."/>
            <person name="Liu H."/>
            <person name="Sun Y."/>
            <person name="Le M."/>
            <person name="Wang Q."/>
            <person name="Wei S."/>
            <person name="Zheng Y."/>
            <person name="Lin W."/>
            <person name="Duan Y."/>
            <person name="Cao H."/>
            <person name="Xiong S."/>
            <person name="Wang X."/>
            <person name="Wei L."/>
            <person name="Li C."/>
            <person name="Ma Q."/>
            <person name="Ju M."/>
            <person name="Zhao R."/>
            <person name="Li G."/>
            <person name="Mu C."/>
            <person name="Tian Q."/>
            <person name="Mei H."/>
            <person name="Zhang T."/>
            <person name="Gao T."/>
            <person name="Zhang H."/>
        </authorList>
    </citation>
    <scope>NUCLEOTIDE SEQUENCE</scope>
    <source>
        <strain evidence="2">3651</strain>
    </source>
</reference>
<comment type="caution">
    <text evidence="2">The sequence shown here is derived from an EMBL/GenBank/DDBJ whole genome shotgun (WGS) entry which is preliminary data.</text>
</comment>
<gene>
    <name evidence="2" type="ORF">Salat_2757200</name>
</gene>
<name>A0AAE1XL82_9LAMI</name>
<feature type="compositionally biased region" description="Polar residues" evidence="1">
    <location>
        <begin position="207"/>
        <end position="235"/>
    </location>
</feature>
<dbReference type="InterPro" id="IPR036875">
    <property type="entry name" value="Znf_CCHC_sf"/>
</dbReference>
<evidence type="ECO:0008006" key="4">
    <source>
        <dbReference type="Google" id="ProtNLM"/>
    </source>
</evidence>
<feature type="region of interest" description="Disordered" evidence="1">
    <location>
        <begin position="158"/>
        <end position="282"/>
    </location>
</feature>